<dbReference type="EMBL" id="JMQN01000011">
    <property type="protein sequence ID" value="KEA65473.1"/>
    <property type="molecule type" value="Genomic_DNA"/>
</dbReference>
<dbReference type="PATRIC" id="fig|1232683.4.peg.424"/>
<accession>A0A081G3W8</accession>
<dbReference type="PANTHER" id="PTHR38657:SF1">
    <property type="entry name" value="SLR1343 PROTEIN"/>
    <property type="match status" value="1"/>
</dbReference>
<organism evidence="1 2">
    <name type="scientific">Marinobacterium lacunae</name>
    <dbReference type="NCBI Taxonomy" id="1232683"/>
    <lineage>
        <taxon>Bacteria</taxon>
        <taxon>Pseudomonadati</taxon>
        <taxon>Pseudomonadota</taxon>
        <taxon>Gammaproteobacteria</taxon>
        <taxon>Oceanospirillales</taxon>
        <taxon>Oceanospirillaceae</taxon>
        <taxon>Marinobacterium</taxon>
    </lineage>
</organism>
<sequence length="517" mass="60052">MQSGRTLRLILGDQLNASHSWFTNVQDNCLYLIAELPQETGYVRHHVQKVCAFFAAMEQFARALQQAGHQVLYLTLDETADYPTLPDLLSALIEKHAIHLFEFQRPDEYRLLEQLRDFSAHLSVPVREWDSEHFLVPFEELPSEFKPDTAHRMEAFYRRLRKRSGILMDGKQPIGGQWNYDENNRNTLRDEDIEQIPSPVTFDNDVSAILDRLQRHKVDTFGTPATRLGWPTSRKQARALLEDFCHRLLPRFGQFQDAMTAQSPHGWSLYHSRLSFALNAKILSPRQVIDRAIQAWEADPTRISLPQIEGFVRQILGWREFVRGIYWANMPNYACLNSLGADAPLPRYFWSGDTRMNCMKHCLGQSLDVAYAHHIQRLMVIGNFCLLVGANPDKVDQWYLGVYVDALEWVELPNTRGMSQFGDGGLLASKPYAASGQYINRMSDYCTDCHYRIDRRTGERACPFNSLYWAFLDRHRERFIHNPRMRMIYSGWDKRAASERDAILEQADRYIANIEQL</sequence>
<dbReference type="Gene3D" id="1.10.579.10">
    <property type="entry name" value="DNA Cyclobutane Dipyrimidine Photolyase, subunit A, domain 3"/>
    <property type="match status" value="1"/>
</dbReference>
<keyword evidence="2" id="KW-1185">Reference proteome</keyword>
<dbReference type="Gene3D" id="1.25.40.80">
    <property type="match status" value="1"/>
</dbReference>
<keyword evidence="1" id="KW-0456">Lyase</keyword>
<dbReference type="Proteomes" id="UP000028252">
    <property type="component" value="Unassembled WGS sequence"/>
</dbReference>
<dbReference type="InterPro" id="IPR036134">
    <property type="entry name" value="Crypto/Photolyase_FAD-like_sf"/>
</dbReference>
<dbReference type="RefSeq" id="WP_036182954.1">
    <property type="nucleotide sequence ID" value="NZ_JMQN01000011.1"/>
</dbReference>
<reference evidence="1 2" key="1">
    <citation type="submission" date="2014-04" db="EMBL/GenBank/DDBJ databases">
        <title>Marinobacterium kochiensis sp. nov., isolated from sediment sample collected from Kochi backwaters in Kerala, India.</title>
        <authorList>
            <person name="Singh A."/>
            <person name="Pinnaka A.K."/>
        </authorList>
    </citation>
    <scope>NUCLEOTIDE SEQUENCE [LARGE SCALE GENOMIC DNA]</scope>
    <source>
        <strain evidence="1 2">AK27</strain>
    </source>
</reference>
<dbReference type="GO" id="GO:0016829">
    <property type="term" value="F:lyase activity"/>
    <property type="evidence" value="ECO:0007669"/>
    <property type="project" value="UniProtKB-KW"/>
</dbReference>
<name>A0A081G3W8_9GAMM</name>
<evidence type="ECO:0000313" key="2">
    <source>
        <dbReference type="Proteomes" id="UP000028252"/>
    </source>
</evidence>
<dbReference type="STRING" id="1232683.ADIMK_0430"/>
<proteinExistence type="predicted"/>
<dbReference type="InterPro" id="IPR007357">
    <property type="entry name" value="PhrB-like"/>
</dbReference>
<dbReference type="SUPFAM" id="SSF48173">
    <property type="entry name" value="Cryptochrome/photolyase FAD-binding domain"/>
    <property type="match status" value="1"/>
</dbReference>
<dbReference type="OrthoDB" id="5288100at2"/>
<protein>
    <submittedName>
        <fullName evidence="1">Protein related to deoxyribodipyrimidine photolyase</fullName>
    </submittedName>
</protein>
<evidence type="ECO:0000313" key="1">
    <source>
        <dbReference type="EMBL" id="KEA65473.1"/>
    </source>
</evidence>
<dbReference type="AlphaFoldDB" id="A0A081G3W8"/>
<dbReference type="InterPro" id="IPR014729">
    <property type="entry name" value="Rossmann-like_a/b/a_fold"/>
</dbReference>
<gene>
    <name evidence="1" type="ORF">ADIMK_0430</name>
</gene>
<dbReference type="Gene3D" id="3.40.50.620">
    <property type="entry name" value="HUPs"/>
    <property type="match status" value="1"/>
</dbReference>
<dbReference type="eggNOG" id="COG3046">
    <property type="taxonomic scope" value="Bacteria"/>
</dbReference>
<dbReference type="InterPro" id="IPR052551">
    <property type="entry name" value="UV-DNA_repair_photolyase"/>
</dbReference>
<comment type="caution">
    <text evidence="1">The sequence shown here is derived from an EMBL/GenBank/DDBJ whole genome shotgun (WGS) entry which is preliminary data.</text>
</comment>
<dbReference type="Gene3D" id="1.10.10.1710">
    <property type="entry name" value="Deoxyribodipyrimidine photolyase-related"/>
    <property type="match status" value="1"/>
</dbReference>
<dbReference type="Pfam" id="PF04244">
    <property type="entry name" value="DPRP"/>
    <property type="match status" value="1"/>
</dbReference>
<dbReference type="PANTHER" id="PTHR38657">
    <property type="entry name" value="SLR1343 PROTEIN"/>
    <property type="match status" value="1"/>
</dbReference>